<dbReference type="InterPro" id="IPR036551">
    <property type="entry name" value="Flavin_trans-like"/>
</dbReference>
<protein>
    <submittedName>
        <fullName evidence="3 4">Flavoprotein</fullName>
        <ecNumber evidence="3">4.1.1.36</ecNumber>
    </submittedName>
</protein>
<dbReference type="Proteomes" id="UP000324170">
    <property type="component" value="Unassembled WGS sequence"/>
</dbReference>
<keyword evidence="6" id="KW-1185">Reference proteome</keyword>
<sequence length="195" mass="21543">MKNDEILPQIKPRILIGATGSVDITLLPKYLAAIKATIDCTLTVLMTQPATTFLPASTVALYADRVINGEMPHDWPTDKPSRIVADHDLMAVLPATANTLATVACGGAPNRLTTVILASTFPVLFFPVMGSVMWEKPATRRNINQLRDDGYHVIEPKWHENFDVSLQRMVGHPSLPEIETVILLLKQHLPKHLPK</sequence>
<organism evidence="3 5">
    <name type="scientific">Xenorhabdus doucetiae</name>
    <dbReference type="NCBI Taxonomy" id="351671"/>
    <lineage>
        <taxon>Bacteria</taxon>
        <taxon>Pseudomonadati</taxon>
        <taxon>Pseudomonadota</taxon>
        <taxon>Gammaproteobacteria</taxon>
        <taxon>Enterobacterales</taxon>
        <taxon>Morganellaceae</taxon>
        <taxon>Xenorhabdus</taxon>
    </lineage>
</organism>
<reference evidence="4 6" key="2">
    <citation type="submission" date="2019-07" db="EMBL/GenBank/DDBJ databases">
        <title>Genomic Encyclopedia of Type Strains, Phase I: the one thousand microbial genomes (KMG-I) project.</title>
        <authorList>
            <person name="Kyrpides N."/>
        </authorList>
    </citation>
    <scope>NUCLEOTIDE SEQUENCE [LARGE SCALE GENOMIC DNA]</scope>
    <source>
        <strain evidence="4 6">DSM 17909</strain>
    </source>
</reference>
<name>A0A068QPA0_9GAMM</name>
<dbReference type="OrthoDB" id="2395518at2"/>
<feature type="domain" description="Flavoprotein" evidence="2">
    <location>
        <begin position="13"/>
        <end position="167"/>
    </location>
</feature>
<dbReference type="STRING" id="351671.XDD1_0763"/>
<keyword evidence="1" id="KW-0472">Membrane</keyword>
<dbReference type="GO" id="GO:0071513">
    <property type="term" value="C:phosphopantothenoylcysteine decarboxylase complex"/>
    <property type="evidence" value="ECO:0007669"/>
    <property type="project" value="TreeGrafter"/>
</dbReference>
<dbReference type="HOGENOM" id="CLU_033319_2_2_6"/>
<dbReference type="PANTHER" id="PTHR14359">
    <property type="entry name" value="HOMO-OLIGOMERIC FLAVIN CONTAINING CYS DECARBOXYLASE FAMILY"/>
    <property type="match status" value="1"/>
</dbReference>
<dbReference type="RefSeq" id="WP_045968741.1">
    <property type="nucleotide sequence ID" value="NZ_CAWMED010000001.1"/>
</dbReference>
<evidence type="ECO:0000256" key="1">
    <source>
        <dbReference type="SAM" id="Phobius"/>
    </source>
</evidence>
<dbReference type="Proteomes" id="UP000032721">
    <property type="component" value="Chromosome"/>
</dbReference>
<keyword evidence="3" id="KW-0456">Lyase</keyword>
<dbReference type="GO" id="GO:0015937">
    <property type="term" value="P:coenzyme A biosynthetic process"/>
    <property type="evidence" value="ECO:0007669"/>
    <property type="project" value="TreeGrafter"/>
</dbReference>
<keyword evidence="1" id="KW-1133">Transmembrane helix</keyword>
<dbReference type="GO" id="GO:0004633">
    <property type="term" value="F:phosphopantothenoylcysteine decarboxylase activity"/>
    <property type="evidence" value="ECO:0007669"/>
    <property type="project" value="UniProtKB-EC"/>
</dbReference>
<evidence type="ECO:0000259" key="2">
    <source>
        <dbReference type="Pfam" id="PF02441"/>
    </source>
</evidence>
<dbReference type="Pfam" id="PF02441">
    <property type="entry name" value="Flavoprotein"/>
    <property type="match status" value="1"/>
</dbReference>
<accession>A0A068QPA0</accession>
<evidence type="ECO:0000313" key="6">
    <source>
        <dbReference type="Proteomes" id="UP000324170"/>
    </source>
</evidence>
<dbReference type="EMBL" id="VNHN01000002">
    <property type="protein sequence ID" value="TYP16625.1"/>
    <property type="molecule type" value="Genomic_DNA"/>
</dbReference>
<dbReference type="SUPFAM" id="SSF52507">
    <property type="entry name" value="Homo-oligomeric flavin-containing Cys decarboxylases, HFCD"/>
    <property type="match status" value="1"/>
</dbReference>
<dbReference type="EC" id="4.1.1.36" evidence="3"/>
<dbReference type="Gene3D" id="3.40.50.1950">
    <property type="entry name" value="Flavin prenyltransferase-like"/>
    <property type="match status" value="1"/>
</dbReference>
<dbReference type="PANTHER" id="PTHR14359:SF6">
    <property type="entry name" value="PHOSPHOPANTOTHENOYLCYSTEINE DECARBOXYLASE"/>
    <property type="match status" value="1"/>
</dbReference>
<dbReference type="InterPro" id="IPR003382">
    <property type="entry name" value="Flavoprotein"/>
</dbReference>
<dbReference type="AlphaFoldDB" id="A0A068QPA0"/>
<dbReference type="KEGG" id="xdo:XDD1_0763"/>
<reference evidence="3 5" key="1">
    <citation type="submission" date="2013-07" db="EMBL/GenBank/DDBJ databases">
        <authorList>
            <person name="Genoscope - CEA"/>
        </authorList>
    </citation>
    <scope>NUCLEOTIDE SEQUENCE [LARGE SCALE GENOMIC DNA]</scope>
    <source>
        <strain evidence="3">FRM16</strain>
        <strain evidence="5">FRM16 / DSM 17909</strain>
    </source>
</reference>
<feature type="transmembrane region" description="Helical" evidence="1">
    <location>
        <begin position="115"/>
        <end position="134"/>
    </location>
</feature>
<evidence type="ECO:0000313" key="3">
    <source>
        <dbReference type="EMBL" id="CDG16466.1"/>
    </source>
</evidence>
<dbReference type="GO" id="GO:0010181">
    <property type="term" value="F:FMN binding"/>
    <property type="evidence" value="ECO:0007669"/>
    <property type="project" value="TreeGrafter"/>
</dbReference>
<proteinExistence type="predicted"/>
<evidence type="ECO:0000313" key="4">
    <source>
        <dbReference type="EMBL" id="TYP16625.1"/>
    </source>
</evidence>
<dbReference type="EMBL" id="FO704550">
    <property type="protein sequence ID" value="CDG16466.1"/>
    <property type="molecule type" value="Genomic_DNA"/>
</dbReference>
<gene>
    <name evidence="4" type="ORF">LY16_00223</name>
    <name evidence="3" type="ORF">XDD1_0763</name>
</gene>
<keyword evidence="1" id="KW-0812">Transmembrane</keyword>
<evidence type="ECO:0000313" key="5">
    <source>
        <dbReference type="Proteomes" id="UP000032721"/>
    </source>
</evidence>